<dbReference type="CDD" id="cd02042">
    <property type="entry name" value="ParAB_family"/>
    <property type="match status" value="1"/>
</dbReference>
<accession>B9X9B3</accession>
<feature type="non-terminal residue" evidence="2">
    <location>
        <position position="1"/>
    </location>
</feature>
<gene>
    <name evidence="2" type="ORF">BSPA14S_PA0078</name>
</gene>
<dbReference type="Proteomes" id="UP000003481">
    <property type="component" value="Unassembled WGS sequence"/>
</dbReference>
<dbReference type="InterPro" id="IPR050678">
    <property type="entry name" value="DNA_Partitioning_ATPase"/>
</dbReference>
<evidence type="ECO:0000259" key="1">
    <source>
        <dbReference type="Pfam" id="PF13614"/>
    </source>
</evidence>
<evidence type="ECO:0000313" key="2">
    <source>
        <dbReference type="EMBL" id="EEF84038.1"/>
    </source>
</evidence>
<keyword evidence="2" id="KW-0614">Plasmid</keyword>
<protein>
    <submittedName>
        <fullName evidence="2">CobQ/CobB/MinD/ParA nucleotide binding domain protein</fullName>
    </submittedName>
</protein>
<sequence length="252" mass="29422">TRTVNEMDTKKPKIITIASIKGGVGKSTSAIILATLLAKDNKVLLIDMDTQASVTSYFYEKIEKLGINFTKYNIYEILKENVDIDSTILNIDNNLDLIPSYLTLHNFSEDKIEYKDFLLKTSLGTLHNIYDYIVIDTNPSLDVTLKNALFCSDYIIIPMTAEKWAVESLDLFNFFVRKLNLFLPIFLIITRFKKNRTHKTLFKMLKTRDRFLGIISEREDLNRRIAENNNFDLNKDYIKEYENILEIFFQKI</sequence>
<organism evidence="2 3">
    <name type="scientific">Borreliella spielmanii A14S</name>
    <dbReference type="NCBI Taxonomy" id="498742"/>
    <lineage>
        <taxon>Bacteria</taxon>
        <taxon>Pseudomonadati</taxon>
        <taxon>Spirochaetota</taxon>
        <taxon>Spirochaetia</taxon>
        <taxon>Spirochaetales</taxon>
        <taxon>Borreliaceae</taxon>
        <taxon>Borreliella</taxon>
    </lineage>
</organism>
<dbReference type="Pfam" id="PF13614">
    <property type="entry name" value="AAA_31"/>
    <property type="match status" value="1"/>
</dbReference>
<geneLocation type="plasmid" evidence="2">
    <name>unnamed</name>
</geneLocation>
<dbReference type="EMBL" id="ABKB02000026">
    <property type="protein sequence ID" value="EEF84038.1"/>
    <property type="molecule type" value="Genomic_DNA"/>
</dbReference>
<dbReference type="PANTHER" id="PTHR13696">
    <property type="entry name" value="P-LOOP CONTAINING NUCLEOSIDE TRIPHOSPHATE HYDROLASE"/>
    <property type="match status" value="1"/>
</dbReference>
<dbReference type="AlphaFoldDB" id="B9X9B3"/>
<dbReference type="PANTHER" id="PTHR13696:SF52">
    <property type="entry name" value="PARA FAMILY PROTEIN CT_582"/>
    <property type="match status" value="1"/>
</dbReference>
<reference evidence="2 3" key="1">
    <citation type="submission" date="2009-02" db="EMBL/GenBank/DDBJ databases">
        <authorList>
            <person name="Fraser-Liggett C.M."/>
            <person name="Mongodin E.F."/>
            <person name="Casjens B."/>
            <person name="Dunn J."/>
            <person name="Luft B."/>
            <person name="Qiu W."/>
            <person name="Schutzer S."/>
            <person name="Sebastian Y."/>
        </authorList>
    </citation>
    <scope>NUCLEOTIDE SEQUENCE [LARGE SCALE GENOMIC DNA]</scope>
    <source>
        <strain evidence="2 3">A14S</strain>
        <plasmid evidence="2">unnamed</plasmid>
    </source>
</reference>
<dbReference type="HOGENOM" id="CLU_1100421_0_0_12"/>
<dbReference type="SUPFAM" id="SSF52540">
    <property type="entry name" value="P-loop containing nucleoside triphosphate hydrolases"/>
    <property type="match status" value="1"/>
</dbReference>
<comment type="caution">
    <text evidence="2">The sequence shown here is derived from an EMBL/GenBank/DDBJ whole genome shotgun (WGS) entry which is preliminary data.</text>
</comment>
<feature type="domain" description="AAA" evidence="1">
    <location>
        <begin position="13"/>
        <end position="178"/>
    </location>
</feature>
<dbReference type="InterPro" id="IPR025669">
    <property type="entry name" value="AAA_dom"/>
</dbReference>
<dbReference type="Gene3D" id="3.40.50.300">
    <property type="entry name" value="P-loop containing nucleotide triphosphate hydrolases"/>
    <property type="match status" value="1"/>
</dbReference>
<dbReference type="InterPro" id="IPR027417">
    <property type="entry name" value="P-loop_NTPase"/>
</dbReference>
<name>B9X9B3_9SPIR</name>
<evidence type="ECO:0000313" key="3">
    <source>
        <dbReference type="Proteomes" id="UP000003481"/>
    </source>
</evidence>
<proteinExistence type="predicted"/>